<dbReference type="EMBL" id="GGEC01074783">
    <property type="protein sequence ID" value="MBX55267.1"/>
    <property type="molecule type" value="Transcribed_RNA"/>
</dbReference>
<accession>A0A2P2PKL6</accession>
<sequence>MYFAIRAKQMQHYKCSLGVHLNSAGHPHAFSLICVEKCAPASFPALLHPLP</sequence>
<organism evidence="1">
    <name type="scientific">Rhizophora mucronata</name>
    <name type="common">Asiatic mangrove</name>
    <dbReference type="NCBI Taxonomy" id="61149"/>
    <lineage>
        <taxon>Eukaryota</taxon>
        <taxon>Viridiplantae</taxon>
        <taxon>Streptophyta</taxon>
        <taxon>Embryophyta</taxon>
        <taxon>Tracheophyta</taxon>
        <taxon>Spermatophyta</taxon>
        <taxon>Magnoliopsida</taxon>
        <taxon>eudicotyledons</taxon>
        <taxon>Gunneridae</taxon>
        <taxon>Pentapetalae</taxon>
        <taxon>rosids</taxon>
        <taxon>fabids</taxon>
        <taxon>Malpighiales</taxon>
        <taxon>Rhizophoraceae</taxon>
        <taxon>Rhizophora</taxon>
    </lineage>
</organism>
<proteinExistence type="predicted"/>
<protein>
    <submittedName>
        <fullName evidence="1">Uncharacterized protein</fullName>
    </submittedName>
</protein>
<reference evidence="1" key="1">
    <citation type="submission" date="2018-02" db="EMBL/GenBank/DDBJ databases">
        <title>Rhizophora mucronata_Transcriptome.</title>
        <authorList>
            <person name="Meera S.P."/>
            <person name="Sreeshan A."/>
            <person name="Augustine A."/>
        </authorList>
    </citation>
    <scope>NUCLEOTIDE SEQUENCE</scope>
    <source>
        <tissue evidence="1">Leaf</tissue>
    </source>
</reference>
<name>A0A2P2PKL6_RHIMU</name>
<dbReference type="AlphaFoldDB" id="A0A2P2PKL6"/>
<evidence type="ECO:0000313" key="1">
    <source>
        <dbReference type="EMBL" id="MBX55267.1"/>
    </source>
</evidence>